<proteinExistence type="predicted"/>
<evidence type="ECO:0000256" key="1">
    <source>
        <dbReference type="ARBA" id="ARBA00004496"/>
    </source>
</evidence>
<dbReference type="InterPro" id="IPR018247">
    <property type="entry name" value="EF_Hand_1_Ca_BS"/>
</dbReference>
<dbReference type="Proteomes" id="UP000676336">
    <property type="component" value="Unassembled WGS sequence"/>
</dbReference>
<feature type="region of interest" description="Disordered" evidence="8">
    <location>
        <begin position="495"/>
        <end position="583"/>
    </location>
</feature>
<dbReference type="GO" id="GO:0003924">
    <property type="term" value="F:GTPase activity"/>
    <property type="evidence" value="ECO:0007669"/>
    <property type="project" value="InterPro"/>
</dbReference>
<dbReference type="PROSITE" id="PS51420">
    <property type="entry name" value="RHO"/>
    <property type="match status" value="1"/>
</dbReference>
<evidence type="ECO:0000256" key="8">
    <source>
        <dbReference type="SAM" id="MobiDB-lite"/>
    </source>
</evidence>
<dbReference type="FunFam" id="3.40.50.300:FF:001348">
    <property type="entry name" value="Ras and EF-hand domain-containing protein"/>
    <property type="match status" value="1"/>
</dbReference>
<dbReference type="InterPro" id="IPR001806">
    <property type="entry name" value="Small_GTPase"/>
</dbReference>
<dbReference type="Pfam" id="PF13499">
    <property type="entry name" value="EF-hand_7"/>
    <property type="match status" value="1"/>
</dbReference>
<accession>A0A819IWC5</accession>
<dbReference type="InterPro" id="IPR002048">
    <property type="entry name" value="EF_hand_dom"/>
</dbReference>
<dbReference type="Proteomes" id="UP000663834">
    <property type="component" value="Unassembled WGS sequence"/>
</dbReference>
<keyword evidence="3" id="KW-0547">Nucleotide-binding</keyword>
<feature type="compositionally biased region" description="Basic and acidic residues" evidence="8">
    <location>
        <begin position="495"/>
        <end position="510"/>
    </location>
</feature>
<evidence type="ECO:0000313" key="14">
    <source>
        <dbReference type="EMBL" id="CAF3922598.1"/>
    </source>
</evidence>
<dbReference type="SUPFAM" id="SSF47473">
    <property type="entry name" value="EF-hand"/>
    <property type="match status" value="1"/>
</dbReference>
<dbReference type="EMBL" id="CAJNOW010017173">
    <property type="protein sequence ID" value="CAF1655304.1"/>
    <property type="molecule type" value="Genomic_DNA"/>
</dbReference>
<dbReference type="Proteomes" id="UP000663824">
    <property type="component" value="Unassembled WGS sequence"/>
</dbReference>
<evidence type="ECO:0000256" key="5">
    <source>
        <dbReference type="ARBA" id="ARBA00023054"/>
    </source>
</evidence>
<dbReference type="CDD" id="cd00154">
    <property type="entry name" value="Rab"/>
    <property type="match status" value="1"/>
</dbReference>
<dbReference type="GO" id="GO:0005509">
    <property type="term" value="F:calcium ion binding"/>
    <property type="evidence" value="ECO:0007669"/>
    <property type="project" value="InterPro"/>
</dbReference>
<dbReference type="InterPro" id="IPR027417">
    <property type="entry name" value="P-loop_NTPase"/>
</dbReference>
<keyword evidence="5 7" id="KW-0175">Coiled coil</keyword>
<name>A0A819IWC5_9BILA</name>
<comment type="caution">
    <text evidence="14">The sequence shown here is derived from an EMBL/GenBank/DDBJ whole genome shotgun (WGS) entry which is preliminary data.</text>
</comment>
<dbReference type="EMBL" id="CAJOBG010006060">
    <property type="protein sequence ID" value="CAF4174608.1"/>
    <property type="molecule type" value="Genomic_DNA"/>
</dbReference>
<keyword evidence="6" id="KW-0342">GTP-binding</keyword>
<evidence type="ECO:0000313" key="17">
    <source>
        <dbReference type="Proteomes" id="UP000663866"/>
    </source>
</evidence>
<keyword evidence="17" id="KW-1185">Reference proteome</keyword>
<dbReference type="EMBL" id="CAJOBI010000010">
    <property type="protein sequence ID" value="CAF3780677.1"/>
    <property type="molecule type" value="Genomic_DNA"/>
</dbReference>
<dbReference type="NCBIfam" id="TIGR00231">
    <property type="entry name" value="small_GTP"/>
    <property type="match status" value="1"/>
</dbReference>
<evidence type="ECO:0000313" key="13">
    <source>
        <dbReference type="EMBL" id="CAF3780677.1"/>
    </source>
</evidence>
<dbReference type="InterPro" id="IPR011992">
    <property type="entry name" value="EF-hand-dom_pair"/>
</dbReference>
<evidence type="ECO:0000313" key="15">
    <source>
        <dbReference type="EMBL" id="CAF4174608.1"/>
    </source>
</evidence>
<keyword evidence="4" id="KW-0106">Calcium</keyword>
<dbReference type="PRINTS" id="PR00449">
    <property type="entry name" value="RASTRNSFRMNG"/>
</dbReference>
<dbReference type="CDD" id="cd00051">
    <property type="entry name" value="EFh"/>
    <property type="match status" value="1"/>
</dbReference>
<dbReference type="PROSITE" id="PS51419">
    <property type="entry name" value="RAB"/>
    <property type="match status" value="1"/>
</dbReference>
<dbReference type="Pfam" id="PF00071">
    <property type="entry name" value="Ras"/>
    <property type="match status" value="1"/>
</dbReference>
<dbReference type="InterPro" id="IPR005225">
    <property type="entry name" value="Small_GTP-bd"/>
</dbReference>
<dbReference type="OrthoDB" id="9989112at2759"/>
<feature type="coiled-coil region" evidence="7">
    <location>
        <begin position="341"/>
        <end position="375"/>
    </location>
</feature>
<evidence type="ECO:0000313" key="16">
    <source>
        <dbReference type="Proteomes" id="UP000663842"/>
    </source>
</evidence>
<dbReference type="Proteomes" id="UP000663856">
    <property type="component" value="Unassembled WGS sequence"/>
</dbReference>
<dbReference type="SMART" id="SM00054">
    <property type="entry name" value="EFh"/>
    <property type="match status" value="2"/>
</dbReference>
<keyword evidence="2" id="KW-0963">Cytoplasm</keyword>
<dbReference type="SMART" id="SM00174">
    <property type="entry name" value="RHO"/>
    <property type="match status" value="1"/>
</dbReference>
<feature type="domain" description="EF-hand" evidence="9">
    <location>
        <begin position="34"/>
        <end position="69"/>
    </location>
</feature>
<evidence type="ECO:0000256" key="4">
    <source>
        <dbReference type="ARBA" id="ARBA00022837"/>
    </source>
</evidence>
<dbReference type="Proteomes" id="UP000663866">
    <property type="component" value="Unassembled WGS sequence"/>
</dbReference>
<dbReference type="PROSITE" id="PS00018">
    <property type="entry name" value="EF_HAND_1"/>
    <property type="match status" value="1"/>
</dbReference>
<evidence type="ECO:0000256" key="7">
    <source>
        <dbReference type="SAM" id="Coils"/>
    </source>
</evidence>
<protein>
    <recommendedName>
        <fullName evidence="9">EF-hand domain-containing protein</fullName>
    </recommendedName>
</protein>
<organism evidence="14 16">
    <name type="scientific">Rotaria magnacalcarata</name>
    <dbReference type="NCBI Taxonomy" id="392030"/>
    <lineage>
        <taxon>Eukaryota</taxon>
        <taxon>Metazoa</taxon>
        <taxon>Spiralia</taxon>
        <taxon>Gnathifera</taxon>
        <taxon>Rotifera</taxon>
        <taxon>Eurotatoria</taxon>
        <taxon>Bdelloidea</taxon>
        <taxon>Philodinida</taxon>
        <taxon>Philodinidae</taxon>
        <taxon>Rotaria</taxon>
    </lineage>
</organism>
<dbReference type="InterPro" id="IPR050227">
    <property type="entry name" value="Rab"/>
</dbReference>
<dbReference type="GO" id="GO:0005737">
    <property type="term" value="C:cytoplasm"/>
    <property type="evidence" value="ECO:0007669"/>
    <property type="project" value="UniProtKB-SubCell"/>
</dbReference>
<evidence type="ECO:0000256" key="6">
    <source>
        <dbReference type="ARBA" id="ARBA00023134"/>
    </source>
</evidence>
<reference evidence="14" key="1">
    <citation type="submission" date="2021-02" db="EMBL/GenBank/DDBJ databases">
        <authorList>
            <person name="Nowell W R."/>
        </authorList>
    </citation>
    <scope>NUCLEOTIDE SEQUENCE</scope>
</reference>
<evidence type="ECO:0000256" key="2">
    <source>
        <dbReference type="ARBA" id="ARBA00022490"/>
    </source>
</evidence>
<dbReference type="SMART" id="SM00173">
    <property type="entry name" value="RAS"/>
    <property type="match status" value="1"/>
</dbReference>
<feature type="coiled-coil region" evidence="7">
    <location>
        <begin position="184"/>
        <end position="270"/>
    </location>
</feature>
<dbReference type="PROSITE" id="PS50222">
    <property type="entry name" value="EF_HAND_2"/>
    <property type="match status" value="1"/>
</dbReference>
<evidence type="ECO:0000313" key="10">
    <source>
        <dbReference type="EMBL" id="CAF1655304.1"/>
    </source>
</evidence>
<dbReference type="SUPFAM" id="SSF52540">
    <property type="entry name" value="P-loop containing nucleoside triphosphate hydrolases"/>
    <property type="match status" value="1"/>
</dbReference>
<dbReference type="EMBL" id="CAJNRE010000801">
    <property type="protein sequence ID" value="CAF1932017.1"/>
    <property type="molecule type" value="Genomic_DNA"/>
</dbReference>
<dbReference type="PROSITE" id="PS51421">
    <property type="entry name" value="RAS"/>
    <property type="match status" value="1"/>
</dbReference>
<evidence type="ECO:0000256" key="3">
    <source>
        <dbReference type="ARBA" id="ARBA00022741"/>
    </source>
</evidence>
<sequence length="797" mass="91582">MGDTDNINEIFQIVDSDGSGYLNKEKLQRICPHLSPSDIDIIFTDLDTDHDNRISLKEFTNGFKELIQPSHSKYAISKTKLTNRDNAIDKEEEEEEENLTTDITPVQINEAFTKKDSVTQTDEISRQKNVSLNISFLTKKLAIDFSGNFDFQEQIFEFYETLRNGSSESMGQFQSILEVFVGDIMKYRKEIKRLEDSYKREKDMNEKYLRRIEEDQEREMHLLETKIRKEEQQKFESERELIQQRASKKIAELQANLQRLQTIEQCYLDRQSDENSSIVLLRGEISKLTQENQTLNSSLNDSLTTIAILKSDLQSFKTQLNERQSILLQEKQISSSVHREKESLESNVHKLVEVNKKLRDENDSLRAVIESNNNNVASSDIALISKRSMSRSGSILENYWNNHLKAECASSSYMPTTQQQLTLGRFDSFDIDSADEPGIRRNTCSFKSRLDVTHILSPKNSPAISNVFPFDKNTQNNNTMNDSGLSITTVRDATELESDRDVNPNKESLSRHSKQYRSMPTKRNNHDTDSDEKSMDRNNPKRWSQHRSLKRTSTNGQTPTKTLINSSVPFNSRSTRKHGESKVIDVQEDQQILNHPFDRMFKVVFCGDAAVGKSTLIMRLCKGKFVSNINSTLGVDFQNKQLELDSKRIAVQLWDTAGQERFRSVTKSYFRGCDGVILVYDSTYERSFLNVREWIDTITESTPKKVSIMLVANKIDLRDQMRAEGRRVVEYDDGAKLAKEYRALFIETSAKDGINSNEALIELARDMKCNEDIEIHRSPGIDLDKPTKKSTCCGSRS</sequence>
<gene>
    <name evidence="10" type="ORF">KQP761_LOCUS30842</name>
    <name evidence="11" type="ORF">MBJ925_LOCUS4429</name>
    <name evidence="15" type="ORF">OVN521_LOCUS24908</name>
    <name evidence="13" type="ORF">SMN809_LOCUS118</name>
    <name evidence="14" type="ORF">UXM345_LOCUS11718</name>
    <name evidence="12" type="ORF">WKI299_LOCUS7522</name>
</gene>
<dbReference type="EMBL" id="CAJNRF010002303">
    <property type="protein sequence ID" value="CAF2035632.1"/>
    <property type="molecule type" value="Genomic_DNA"/>
</dbReference>
<dbReference type="Gene3D" id="3.40.50.300">
    <property type="entry name" value="P-loop containing nucleotide triphosphate hydrolases"/>
    <property type="match status" value="1"/>
</dbReference>
<dbReference type="SMART" id="SM00176">
    <property type="entry name" value="RAN"/>
    <property type="match status" value="1"/>
</dbReference>
<dbReference type="GO" id="GO:0005525">
    <property type="term" value="F:GTP binding"/>
    <property type="evidence" value="ECO:0007669"/>
    <property type="project" value="UniProtKB-KW"/>
</dbReference>
<dbReference type="Gene3D" id="1.10.238.10">
    <property type="entry name" value="EF-hand"/>
    <property type="match status" value="1"/>
</dbReference>
<evidence type="ECO:0000259" key="9">
    <source>
        <dbReference type="PROSITE" id="PS50222"/>
    </source>
</evidence>
<dbReference type="AlphaFoldDB" id="A0A819IWC5"/>
<dbReference type="PANTHER" id="PTHR47977">
    <property type="entry name" value="RAS-RELATED PROTEIN RAB"/>
    <property type="match status" value="1"/>
</dbReference>
<dbReference type="Proteomes" id="UP000663842">
    <property type="component" value="Unassembled WGS sequence"/>
</dbReference>
<feature type="compositionally biased region" description="Polar residues" evidence="8">
    <location>
        <begin position="551"/>
        <end position="573"/>
    </location>
</feature>
<feature type="compositionally biased region" description="Basic and acidic residues" evidence="8">
    <location>
        <begin position="524"/>
        <end position="539"/>
    </location>
</feature>
<comment type="subcellular location">
    <subcellularLocation>
        <location evidence="1">Cytoplasm</location>
    </subcellularLocation>
</comment>
<evidence type="ECO:0000313" key="11">
    <source>
        <dbReference type="EMBL" id="CAF1932017.1"/>
    </source>
</evidence>
<dbReference type="SMART" id="SM00175">
    <property type="entry name" value="RAB"/>
    <property type="match status" value="1"/>
</dbReference>
<dbReference type="EMBL" id="CAJOBF010001182">
    <property type="protein sequence ID" value="CAF3922598.1"/>
    <property type="molecule type" value="Genomic_DNA"/>
</dbReference>
<dbReference type="SMART" id="SM00177">
    <property type="entry name" value="ARF"/>
    <property type="match status" value="1"/>
</dbReference>
<evidence type="ECO:0000313" key="12">
    <source>
        <dbReference type="EMBL" id="CAF2035632.1"/>
    </source>
</evidence>